<dbReference type="EMBL" id="BAABRI010000002">
    <property type="protein sequence ID" value="GAA5481324.1"/>
    <property type="molecule type" value="Genomic_DNA"/>
</dbReference>
<accession>A0ABP9UPT1</accession>
<dbReference type="Pfam" id="PF00005">
    <property type="entry name" value="ABC_tran"/>
    <property type="match status" value="1"/>
</dbReference>
<keyword evidence="2" id="KW-0813">Transport</keyword>
<dbReference type="InterPro" id="IPR027417">
    <property type="entry name" value="P-loop_NTPase"/>
</dbReference>
<protein>
    <submittedName>
        <fullName evidence="6">Vitamin B12 import ATP-binding protein BtuD</fullName>
    </submittedName>
</protein>
<comment type="similarity">
    <text evidence="1">Belongs to the ABC transporter superfamily.</text>
</comment>
<dbReference type="InterPro" id="IPR003593">
    <property type="entry name" value="AAA+_ATPase"/>
</dbReference>
<evidence type="ECO:0000256" key="4">
    <source>
        <dbReference type="ARBA" id="ARBA00022840"/>
    </source>
</evidence>
<keyword evidence="7" id="KW-1185">Reference proteome</keyword>
<keyword evidence="4 6" id="KW-0067">ATP-binding</keyword>
<dbReference type="SUPFAM" id="SSF52540">
    <property type="entry name" value="P-loop containing nucleoside triphosphate hydrolases"/>
    <property type="match status" value="1"/>
</dbReference>
<name>A0ABP9UPT1_9BACT</name>
<evidence type="ECO:0000256" key="3">
    <source>
        <dbReference type="ARBA" id="ARBA00022741"/>
    </source>
</evidence>
<evidence type="ECO:0000313" key="6">
    <source>
        <dbReference type="EMBL" id="GAA5481324.1"/>
    </source>
</evidence>
<keyword evidence="3" id="KW-0547">Nucleotide-binding</keyword>
<dbReference type="SMART" id="SM00382">
    <property type="entry name" value="AAA"/>
    <property type="match status" value="1"/>
</dbReference>
<dbReference type="InterPro" id="IPR003439">
    <property type="entry name" value="ABC_transporter-like_ATP-bd"/>
</dbReference>
<evidence type="ECO:0000256" key="1">
    <source>
        <dbReference type="ARBA" id="ARBA00005417"/>
    </source>
</evidence>
<dbReference type="CDD" id="cd03230">
    <property type="entry name" value="ABC_DR_subfamily_A"/>
    <property type="match status" value="1"/>
</dbReference>
<comment type="caution">
    <text evidence="6">The sequence shown here is derived from an EMBL/GenBank/DDBJ whole genome shotgun (WGS) entry which is preliminary data.</text>
</comment>
<evidence type="ECO:0000313" key="7">
    <source>
        <dbReference type="Proteomes" id="UP001476282"/>
    </source>
</evidence>
<sequence>MMEGEVTARPTAIEIRDLRVDYGDFVAVDDVSLKVPAGEVFGLVGPNGAGKTSTFRVLATLMEPTYGEVFLDGVDILEDREQARRIVGYMPDLAPVPTDLKVWEFLDFHAAAYGIGRRKARRERVAECLEEVRMSDQRNAWCHKLSRGQTQRVVLAKTLLHRPRVMILDEPASGLDPLARRDLRTALRNLAKTGATVFVSSHILSELAEMCTSLCVMNRGKLLAAGTAEEVRRLLGNAGRKVTLHFVSRVEHAMAWMEGKPGIGAMEREGERVTVDLEGDDFLQSELMAGLVNEGFRMLSFEERRSSFEEILVEVAESNRK</sequence>
<organism evidence="6 7">
    <name type="scientific">Haloferula sargassicola</name>
    <dbReference type="NCBI Taxonomy" id="490096"/>
    <lineage>
        <taxon>Bacteria</taxon>
        <taxon>Pseudomonadati</taxon>
        <taxon>Verrucomicrobiota</taxon>
        <taxon>Verrucomicrobiia</taxon>
        <taxon>Verrucomicrobiales</taxon>
        <taxon>Verrucomicrobiaceae</taxon>
        <taxon>Haloferula</taxon>
    </lineage>
</organism>
<evidence type="ECO:0000259" key="5">
    <source>
        <dbReference type="PROSITE" id="PS50893"/>
    </source>
</evidence>
<evidence type="ECO:0000256" key="2">
    <source>
        <dbReference type="ARBA" id="ARBA00022448"/>
    </source>
</evidence>
<dbReference type="PROSITE" id="PS50893">
    <property type="entry name" value="ABC_TRANSPORTER_2"/>
    <property type="match status" value="1"/>
</dbReference>
<dbReference type="Gene3D" id="3.40.50.300">
    <property type="entry name" value="P-loop containing nucleotide triphosphate hydrolases"/>
    <property type="match status" value="1"/>
</dbReference>
<proteinExistence type="inferred from homology"/>
<dbReference type="PANTHER" id="PTHR43335:SF3">
    <property type="entry name" value="ABC TRANSPORTER"/>
    <property type="match status" value="1"/>
</dbReference>
<dbReference type="GO" id="GO:0005524">
    <property type="term" value="F:ATP binding"/>
    <property type="evidence" value="ECO:0007669"/>
    <property type="project" value="UniProtKB-KW"/>
</dbReference>
<dbReference type="PANTHER" id="PTHR43335">
    <property type="entry name" value="ABC TRANSPORTER, ATP-BINDING PROTEIN"/>
    <property type="match status" value="1"/>
</dbReference>
<dbReference type="Proteomes" id="UP001476282">
    <property type="component" value="Unassembled WGS sequence"/>
</dbReference>
<reference evidence="6 7" key="1">
    <citation type="submission" date="2024-02" db="EMBL/GenBank/DDBJ databases">
        <title>Haloferula sargassicola NBRC 104335.</title>
        <authorList>
            <person name="Ichikawa N."/>
            <person name="Katano-Makiyama Y."/>
            <person name="Hidaka K."/>
        </authorList>
    </citation>
    <scope>NUCLEOTIDE SEQUENCE [LARGE SCALE GENOMIC DNA]</scope>
    <source>
        <strain evidence="6 7">NBRC 104335</strain>
    </source>
</reference>
<feature type="domain" description="ABC transporter" evidence="5">
    <location>
        <begin position="13"/>
        <end position="244"/>
    </location>
</feature>
<gene>
    <name evidence="6" type="primary">btuD_2</name>
    <name evidence="6" type="ORF">Hsar01_00531</name>
</gene>